<reference evidence="1" key="1">
    <citation type="journal article" date="2007" name="PLoS ONE">
        <title>The first genome sequence of an elite grapevine cultivar (Pinot noir Vitis vinifera L.): coping with a highly heterozygous genome.</title>
        <authorList>
            <person name="Velasco R."/>
            <person name="Zharkikh A."/>
            <person name="Troggio M."/>
            <person name="Cartwright D.A."/>
            <person name="Cestaro A."/>
            <person name="Pruss D."/>
            <person name="Pindo M."/>
            <person name="FitzGerald L.M."/>
            <person name="Vezzulli S."/>
            <person name="Reid J."/>
            <person name="Malacarne G."/>
            <person name="Iliev D."/>
            <person name="Coppola G."/>
            <person name="Wardell B."/>
            <person name="Micheletti D."/>
            <person name="Macalma T."/>
            <person name="Facci M."/>
            <person name="Mitchell J.T."/>
            <person name="Perazzolli M."/>
            <person name="Eldredge G."/>
            <person name="Gatto P."/>
            <person name="Oyzerski R."/>
            <person name="Moretto M."/>
            <person name="Gutin N."/>
            <person name="Stefanini M."/>
            <person name="Chen Y."/>
            <person name="Segala C."/>
            <person name="Davenport C."/>
            <person name="Dematte L."/>
            <person name="Mraz A."/>
            <person name="Battilana J."/>
            <person name="Stormo K."/>
            <person name="Costa F."/>
            <person name="Tao Q."/>
            <person name="Si-Ammour A."/>
            <person name="Harkins T."/>
            <person name="Lackey A."/>
            <person name="Perbost C."/>
            <person name="Taillon B."/>
            <person name="Stella A."/>
            <person name="Solovyev V."/>
            <person name="Fawcett J.A."/>
            <person name="Sterck L."/>
            <person name="Vandepoele K."/>
            <person name="Grando S.M."/>
            <person name="Toppo S."/>
            <person name="Moser C."/>
            <person name="Lanchbury J."/>
            <person name="Bogden R."/>
            <person name="Skolnick M."/>
            <person name="Sgaramella V."/>
            <person name="Bhatnagar S.K."/>
            <person name="Fontana P."/>
            <person name="Gutin A."/>
            <person name="Van de Peer Y."/>
            <person name="Salamini F."/>
            <person name="Viola R."/>
        </authorList>
    </citation>
    <scope>NUCLEOTIDE SEQUENCE</scope>
</reference>
<dbReference type="PANTHER" id="PTHR11223:SF2">
    <property type="entry name" value="EXPORTIN-1"/>
    <property type="match status" value="1"/>
</dbReference>
<sequence>MSRCSVDVLIEVCWVQLCGRVPTSLWMQIVILGCQCEVVIKVKVLKSELRRRPSTVRTDIENNGNTHYPFILGHSIANIHSLLEAGAFSGFKAEEIDTEILFNAQKQDLDGMRLSKCKLPLTELREEKNEPARRGESRDVYEALQELYGQLLDELRYHVRVLESSQENISALLLGLEYLIGILHMDDTQVFKVCLDYWNSLVLELFEAHHNLDNLAMAANTTGLQIPLIPGTVDGLGSQLLQQRWLYYGPMSKLRFLMICSMAKPEVLIVENKNGNIVRETMKDKDVLVQYKIMRQILIYLSHLEHEDTEKQMLKKLSKQLKDEDWTWNNLNTLC</sequence>
<gene>
    <name evidence="1" type="ORF">VITISV_005059</name>
</gene>
<dbReference type="PROSITE" id="PS51257">
    <property type="entry name" value="PROKAR_LIPOPROTEIN"/>
    <property type="match status" value="1"/>
</dbReference>
<dbReference type="InterPro" id="IPR045065">
    <property type="entry name" value="XPO1/5"/>
</dbReference>
<dbReference type="Pfam" id="PF18784">
    <property type="entry name" value="CRM1_repeat_2"/>
    <property type="match status" value="1"/>
</dbReference>
<dbReference type="PANTHER" id="PTHR11223">
    <property type="entry name" value="EXPORTIN 1/5"/>
    <property type="match status" value="1"/>
</dbReference>
<dbReference type="InterPro" id="IPR041123">
    <property type="entry name" value="CRM1_repeat"/>
</dbReference>
<name>A5B4Q1_VITVI</name>
<dbReference type="AlphaFoldDB" id="A5B4Q1"/>
<dbReference type="ExpressionAtlas" id="A5B4Q1">
    <property type="expression patterns" value="baseline and differential"/>
</dbReference>
<organism evidence="1">
    <name type="scientific">Vitis vinifera</name>
    <name type="common">Grape</name>
    <dbReference type="NCBI Taxonomy" id="29760"/>
    <lineage>
        <taxon>Eukaryota</taxon>
        <taxon>Viridiplantae</taxon>
        <taxon>Streptophyta</taxon>
        <taxon>Embryophyta</taxon>
        <taxon>Tracheophyta</taxon>
        <taxon>Spermatophyta</taxon>
        <taxon>Magnoliopsida</taxon>
        <taxon>eudicotyledons</taxon>
        <taxon>Gunneridae</taxon>
        <taxon>Pentapetalae</taxon>
        <taxon>rosids</taxon>
        <taxon>Vitales</taxon>
        <taxon>Vitaceae</taxon>
        <taxon>Viteae</taxon>
        <taxon>Vitis</taxon>
    </lineage>
</organism>
<dbReference type="SUPFAM" id="SSF48371">
    <property type="entry name" value="ARM repeat"/>
    <property type="match status" value="1"/>
</dbReference>
<dbReference type="InterPro" id="IPR041235">
    <property type="entry name" value="Exp1_repeat_2"/>
</dbReference>
<dbReference type="InterPro" id="IPR016024">
    <property type="entry name" value="ARM-type_fold"/>
</dbReference>
<proteinExistence type="predicted"/>
<dbReference type="Pfam" id="PF18777">
    <property type="entry name" value="CRM1_repeat"/>
    <property type="match status" value="1"/>
</dbReference>
<protein>
    <submittedName>
        <fullName evidence="1">Uncharacterized protein</fullName>
    </submittedName>
</protein>
<evidence type="ECO:0000313" key="1">
    <source>
        <dbReference type="EMBL" id="CAN63151.1"/>
    </source>
</evidence>
<dbReference type="GO" id="GO:0005049">
    <property type="term" value="F:nuclear export signal receptor activity"/>
    <property type="evidence" value="ECO:0007669"/>
    <property type="project" value="InterPro"/>
</dbReference>
<dbReference type="GO" id="GO:0006611">
    <property type="term" value="P:protein export from nucleus"/>
    <property type="evidence" value="ECO:0007669"/>
    <property type="project" value="InterPro"/>
</dbReference>
<dbReference type="InterPro" id="IPR011989">
    <property type="entry name" value="ARM-like"/>
</dbReference>
<accession>A5B4Q1</accession>
<dbReference type="EMBL" id="AM446505">
    <property type="protein sequence ID" value="CAN63151.1"/>
    <property type="molecule type" value="Genomic_DNA"/>
</dbReference>
<dbReference type="Gene3D" id="1.25.10.10">
    <property type="entry name" value="Leucine-rich Repeat Variant"/>
    <property type="match status" value="1"/>
</dbReference>